<dbReference type="InterPro" id="IPR040250">
    <property type="entry name" value="Nucleobindin"/>
</dbReference>
<dbReference type="PANTHER" id="PTHR19237">
    <property type="entry name" value="NUCLEOBINDIN"/>
    <property type="match status" value="1"/>
</dbReference>
<dbReference type="GO" id="GO:0005793">
    <property type="term" value="C:endoplasmic reticulum-Golgi intermediate compartment"/>
    <property type="evidence" value="ECO:0007669"/>
    <property type="project" value="TreeGrafter"/>
</dbReference>
<dbReference type="Proteomes" id="UP000696280">
    <property type="component" value="Unassembled WGS sequence"/>
</dbReference>
<sequence length="212" mass="24437">MAVRRVLALCATSLALVTAHGGGNSHQKPIQVADDADWATRHMAEEHHIGNFDPGAFFTLHDFDSNGFWDQSEILKFYGMEDPSAKDTPQSKKDEIVDTVMRLIDTNHNKIIEKEEWMNFCEGWVGKSKGPPGKLPDFGTGPGHHWDMEMEYEIHHWEKYHDENTKEEDLIHPEDIEHFKQHDDLEDEADKQAAEDRLAIVEHNIPAKFRRE</sequence>
<proteinExistence type="predicted"/>
<dbReference type="GO" id="GO:0005509">
    <property type="term" value="F:calcium ion binding"/>
    <property type="evidence" value="ECO:0007669"/>
    <property type="project" value="InterPro"/>
</dbReference>
<keyword evidence="2" id="KW-0106">Calcium</keyword>
<dbReference type="SUPFAM" id="SSF47473">
    <property type="entry name" value="EF-hand"/>
    <property type="match status" value="1"/>
</dbReference>
<comment type="caution">
    <text evidence="5">The sequence shown here is derived from an EMBL/GenBank/DDBJ whole genome shotgun (WGS) entry which is preliminary data.</text>
</comment>
<dbReference type="InterPro" id="IPR011992">
    <property type="entry name" value="EF-hand-dom_pair"/>
</dbReference>
<name>A0A9N9L5Y3_9HELO</name>
<feature type="chain" id="PRO_5040228716" description="EF-hand domain-containing protein" evidence="3">
    <location>
        <begin position="22"/>
        <end position="212"/>
    </location>
</feature>
<dbReference type="OrthoDB" id="289247at2759"/>
<evidence type="ECO:0000313" key="6">
    <source>
        <dbReference type="Proteomes" id="UP000696280"/>
    </source>
</evidence>
<dbReference type="AlphaFoldDB" id="A0A9N9L5Y3"/>
<evidence type="ECO:0000256" key="2">
    <source>
        <dbReference type="ARBA" id="ARBA00022837"/>
    </source>
</evidence>
<organism evidence="5 6">
    <name type="scientific">Hymenoscyphus fraxineus</name>
    <dbReference type="NCBI Taxonomy" id="746836"/>
    <lineage>
        <taxon>Eukaryota</taxon>
        <taxon>Fungi</taxon>
        <taxon>Dikarya</taxon>
        <taxon>Ascomycota</taxon>
        <taxon>Pezizomycotina</taxon>
        <taxon>Leotiomycetes</taxon>
        <taxon>Helotiales</taxon>
        <taxon>Helotiaceae</taxon>
        <taxon>Hymenoscyphus</taxon>
    </lineage>
</organism>
<dbReference type="Gene3D" id="1.10.238.10">
    <property type="entry name" value="EF-hand"/>
    <property type="match status" value="1"/>
</dbReference>
<evidence type="ECO:0000256" key="3">
    <source>
        <dbReference type="SAM" id="SignalP"/>
    </source>
</evidence>
<dbReference type="InterPro" id="IPR018247">
    <property type="entry name" value="EF_Hand_1_Ca_BS"/>
</dbReference>
<dbReference type="PROSITE" id="PS50222">
    <property type="entry name" value="EF_HAND_2"/>
    <property type="match status" value="1"/>
</dbReference>
<feature type="domain" description="EF-hand" evidence="4">
    <location>
        <begin position="92"/>
        <end position="127"/>
    </location>
</feature>
<protein>
    <recommendedName>
        <fullName evidence="4">EF-hand domain-containing protein</fullName>
    </recommendedName>
</protein>
<evidence type="ECO:0000256" key="1">
    <source>
        <dbReference type="ARBA" id="ARBA00022729"/>
    </source>
</evidence>
<dbReference type="EMBL" id="CAJVRL010000103">
    <property type="protein sequence ID" value="CAG8960970.1"/>
    <property type="molecule type" value="Genomic_DNA"/>
</dbReference>
<keyword evidence="1 3" id="KW-0732">Signal</keyword>
<dbReference type="InterPro" id="IPR002048">
    <property type="entry name" value="EF_hand_dom"/>
</dbReference>
<evidence type="ECO:0000313" key="5">
    <source>
        <dbReference type="EMBL" id="CAG8960970.1"/>
    </source>
</evidence>
<gene>
    <name evidence="5" type="ORF">HYFRA_00002508</name>
</gene>
<reference evidence="5" key="1">
    <citation type="submission" date="2021-07" db="EMBL/GenBank/DDBJ databases">
        <authorList>
            <person name="Durling M."/>
        </authorList>
    </citation>
    <scope>NUCLEOTIDE SEQUENCE</scope>
</reference>
<keyword evidence="6" id="KW-1185">Reference proteome</keyword>
<dbReference type="PANTHER" id="PTHR19237:SF20">
    <property type="entry name" value="NUCLEOBINDIN 1"/>
    <property type="match status" value="1"/>
</dbReference>
<evidence type="ECO:0000259" key="4">
    <source>
        <dbReference type="PROSITE" id="PS50222"/>
    </source>
</evidence>
<dbReference type="PROSITE" id="PS00018">
    <property type="entry name" value="EF_HAND_1"/>
    <property type="match status" value="1"/>
</dbReference>
<feature type="signal peptide" evidence="3">
    <location>
        <begin position="1"/>
        <end position="21"/>
    </location>
</feature>
<accession>A0A9N9L5Y3</accession>